<evidence type="ECO:0000313" key="2">
    <source>
        <dbReference type="Proteomes" id="UP001424441"/>
    </source>
</evidence>
<gene>
    <name evidence="1" type="ORF">GCM10008943_06840</name>
</gene>
<comment type="caution">
    <text evidence="1">The sequence shown here is derived from an EMBL/GenBank/DDBJ whole genome shotgun (WGS) entry which is preliminary data.</text>
</comment>
<protein>
    <submittedName>
        <fullName evidence="1">Uncharacterized protein</fullName>
    </submittedName>
</protein>
<organism evidence="1 2">
    <name type="scientific">Paenochrobactrum glaciei</name>
    <dbReference type="NCBI Taxonomy" id="486407"/>
    <lineage>
        <taxon>Bacteria</taxon>
        <taxon>Pseudomonadati</taxon>
        <taxon>Pseudomonadota</taxon>
        <taxon>Alphaproteobacteria</taxon>
        <taxon>Hyphomicrobiales</taxon>
        <taxon>Brucellaceae</taxon>
        <taxon>Paenochrobactrum</taxon>
    </lineage>
</organism>
<accession>A0ABP3QR68</accession>
<dbReference type="RefSeq" id="WP_343801391.1">
    <property type="nucleotide sequence ID" value="NZ_BAAADE010000001.1"/>
</dbReference>
<proteinExistence type="predicted"/>
<keyword evidence="2" id="KW-1185">Reference proteome</keyword>
<sequence>MQPVISNVTFNFSSLENLPIFEKFSHTTLQNFSTCNAEKTLITKALEPSSYDGSVTLIRNNNEVCHTLEKIPSDSTYISFLHDCDTLSKTELRMRYSREATAHKNMLSRAKSKKAIIHQGFREFKSFLKYVGPMPAKGATLDRINNEDPEYAPDKVRWADKHTQNNNKGDTATFYSTHKGETFTASRAAKLQGVTPAAIRQRRNRGWSDDEIIHGKLTRGGAVAPELKGTSPLVVPNGQASPVRPMTIREHLFKERAESYAYARAKHGGEAFLPTFDQIHELFAEIGEEFTEAQYEAKIKRLWPAHRPHVNFFNLLPVHQRLIEKIDPEYVKAVREKQRLIEMVKECC</sequence>
<evidence type="ECO:0000313" key="1">
    <source>
        <dbReference type="EMBL" id="GAA0594384.1"/>
    </source>
</evidence>
<reference evidence="2" key="1">
    <citation type="journal article" date="2019" name="Int. J. Syst. Evol. Microbiol.">
        <title>The Global Catalogue of Microorganisms (GCM) 10K type strain sequencing project: providing services to taxonomists for standard genome sequencing and annotation.</title>
        <authorList>
            <consortium name="The Broad Institute Genomics Platform"/>
            <consortium name="The Broad Institute Genome Sequencing Center for Infectious Disease"/>
            <person name="Wu L."/>
            <person name="Ma J."/>
        </authorList>
    </citation>
    <scope>NUCLEOTIDE SEQUENCE [LARGE SCALE GENOMIC DNA]</scope>
    <source>
        <strain evidence="2">JCM 15115</strain>
    </source>
</reference>
<dbReference type="EMBL" id="BAAADE010000001">
    <property type="protein sequence ID" value="GAA0594384.1"/>
    <property type="molecule type" value="Genomic_DNA"/>
</dbReference>
<name>A0ABP3QR68_9HYPH</name>
<dbReference type="Proteomes" id="UP001424441">
    <property type="component" value="Unassembled WGS sequence"/>
</dbReference>